<dbReference type="Proteomes" id="UP000547209">
    <property type="component" value="Unassembled WGS sequence"/>
</dbReference>
<keyword evidence="3" id="KW-1185">Reference proteome</keyword>
<name>A0A7X0VGD6_9BACL</name>
<gene>
    <name evidence="2" type="ORF">H7C19_20240</name>
</gene>
<accession>A0A7X0VGD6</accession>
<protein>
    <recommendedName>
        <fullName evidence="4">HK97 gp10 family phage protein</fullName>
    </recommendedName>
</protein>
<dbReference type="RefSeq" id="WP_185670860.1">
    <property type="nucleotide sequence ID" value="NZ_JACJVP010000032.1"/>
</dbReference>
<comment type="caution">
    <text evidence="2">The sequence shown here is derived from an EMBL/GenBank/DDBJ whole genome shotgun (WGS) entry which is preliminary data.</text>
</comment>
<proteinExistence type="predicted"/>
<dbReference type="EMBL" id="JACJVP010000032">
    <property type="protein sequence ID" value="MBB6673015.1"/>
    <property type="molecule type" value="Genomic_DNA"/>
</dbReference>
<evidence type="ECO:0008006" key="4">
    <source>
        <dbReference type="Google" id="ProtNLM"/>
    </source>
</evidence>
<evidence type="ECO:0000256" key="1">
    <source>
        <dbReference type="SAM" id="MobiDB-lite"/>
    </source>
</evidence>
<evidence type="ECO:0000313" key="3">
    <source>
        <dbReference type="Proteomes" id="UP000547209"/>
    </source>
</evidence>
<evidence type="ECO:0000313" key="2">
    <source>
        <dbReference type="EMBL" id="MBB6673015.1"/>
    </source>
</evidence>
<reference evidence="2 3" key="1">
    <citation type="submission" date="2020-08" db="EMBL/GenBank/DDBJ databases">
        <title>Cohnella phylogeny.</title>
        <authorList>
            <person name="Dunlap C."/>
        </authorList>
    </citation>
    <scope>NUCLEOTIDE SEQUENCE [LARGE SCALE GENOMIC DNA]</scope>
    <source>
        <strain evidence="2 3">DSM 28246</strain>
    </source>
</reference>
<feature type="compositionally biased region" description="Basic and acidic residues" evidence="1">
    <location>
        <begin position="31"/>
        <end position="44"/>
    </location>
</feature>
<feature type="region of interest" description="Disordered" evidence="1">
    <location>
        <begin position="31"/>
        <end position="51"/>
    </location>
</feature>
<dbReference type="AlphaFoldDB" id="A0A7X0VGD6"/>
<organism evidence="2 3">
    <name type="scientific">Cohnella nanjingensis</name>
    <dbReference type="NCBI Taxonomy" id="1387779"/>
    <lineage>
        <taxon>Bacteria</taxon>
        <taxon>Bacillati</taxon>
        <taxon>Bacillota</taxon>
        <taxon>Bacilli</taxon>
        <taxon>Bacillales</taxon>
        <taxon>Paenibacillaceae</taxon>
        <taxon>Cohnella</taxon>
    </lineage>
</organism>
<sequence length="143" mass="16323">MGLADQFQQKIERRQAATLALGQHWAKRMESEAKQKASWRDRTGHARQGIHGGVEKRRDVIVLYLAHSMRYGQWLETGSAPHVIRAKTKRGLFWGATRANGKPLIVKKVNHPGTKARPIIRPTMERNLKGLRADLRKIWSDGK</sequence>